<proteinExistence type="predicted"/>
<name>A0AAU7LS79_9BURK</name>
<dbReference type="SUPFAM" id="SSF103642">
    <property type="entry name" value="Sec-C motif"/>
    <property type="match status" value="1"/>
</dbReference>
<dbReference type="AlphaFoldDB" id="A0AAU7LS79"/>
<organism evidence="1">
    <name type="scientific">Polaromonas hydrogenivorans</name>
    <dbReference type="NCBI Taxonomy" id="335476"/>
    <lineage>
        <taxon>Bacteria</taxon>
        <taxon>Pseudomonadati</taxon>
        <taxon>Pseudomonadota</taxon>
        <taxon>Betaproteobacteria</taxon>
        <taxon>Burkholderiales</taxon>
        <taxon>Comamonadaceae</taxon>
        <taxon>Polaromonas</taxon>
    </lineage>
</organism>
<dbReference type="PANTHER" id="PTHR33747">
    <property type="entry name" value="UPF0225 PROTEIN SCO1677"/>
    <property type="match status" value="1"/>
</dbReference>
<dbReference type="InterPro" id="IPR004027">
    <property type="entry name" value="SEC_C_motif"/>
</dbReference>
<evidence type="ECO:0000313" key="1">
    <source>
        <dbReference type="EMBL" id="XBP70496.1"/>
    </source>
</evidence>
<dbReference type="EMBL" id="CP157675">
    <property type="protein sequence ID" value="XBP70496.1"/>
    <property type="molecule type" value="Genomic_DNA"/>
</dbReference>
<dbReference type="Gene3D" id="3.10.450.50">
    <property type="match status" value="1"/>
</dbReference>
<gene>
    <name evidence="1" type="ORF">ABLV49_01245</name>
</gene>
<dbReference type="RefSeq" id="WP_349279863.1">
    <property type="nucleotide sequence ID" value="NZ_CBCSCU010000028.1"/>
</dbReference>
<accession>A0AAU7LS79</accession>
<protein>
    <submittedName>
        <fullName evidence="1">UPF0149 family protein</fullName>
    </submittedName>
</protein>
<dbReference type="PANTHER" id="PTHR33747:SF1">
    <property type="entry name" value="ADENYLATE CYCLASE-ASSOCIATED CAP C-TERMINAL DOMAIN-CONTAINING PROTEIN"/>
    <property type="match status" value="1"/>
</dbReference>
<dbReference type="InterPro" id="IPR011978">
    <property type="entry name" value="YgfB-like"/>
</dbReference>
<dbReference type="NCBIfam" id="TIGR02292">
    <property type="entry name" value="ygfB_yecA"/>
    <property type="match status" value="1"/>
</dbReference>
<dbReference type="Pfam" id="PF03695">
    <property type="entry name" value="UPF0149"/>
    <property type="match status" value="1"/>
</dbReference>
<sequence>MNDFFDYNLRHPLPQQSPHQPLTEAQCDELFKLFDDASLPATTMSAEMADGYLTACVVGPVPVPAHEWMEAIFGQPTLPISDDPEHQHRLLQLLLQRHRDIAVATAVALHDLTPDKLFVPLSSEVDAGERITPYQIDESGNRQGNWACKDWADGFRFAMLDHPQWDGLTNNPKNFDLLTPIVLFAEGYNPDRPELQIDEQANLPALLSLSIYNIRSFWKLHKQTHAPSLREARKVGRNDPCPCGSGKKYKKCCGA</sequence>
<dbReference type="Pfam" id="PF02810">
    <property type="entry name" value="SEC-C"/>
    <property type="match status" value="1"/>
</dbReference>
<dbReference type="SUPFAM" id="SSF101327">
    <property type="entry name" value="YgfB-like"/>
    <property type="match status" value="1"/>
</dbReference>
<reference evidence="1" key="1">
    <citation type="submission" date="2024-05" db="EMBL/GenBank/DDBJ databases">
        <authorList>
            <person name="Bunk B."/>
            <person name="Swiderski J."/>
            <person name="Sproer C."/>
            <person name="Thiel V."/>
        </authorList>
    </citation>
    <scope>NUCLEOTIDE SEQUENCE</scope>
    <source>
        <strain evidence="1">DSM 17735</strain>
    </source>
</reference>
<dbReference type="InterPro" id="IPR036255">
    <property type="entry name" value="YgfB-like_sf"/>
</dbReference>